<accession>A0AAU9CEK9</accession>
<gene>
    <name evidence="1" type="ORF">FUAX_02070</name>
</gene>
<protein>
    <recommendedName>
        <fullName evidence="3">Lipoprotein</fullName>
    </recommendedName>
</protein>
<reference evidence="1 2" key="1">
    <citation type="submission" date="2021-12" db="EMBL/GenBank/DDBJ databases">
        <title>Genome sequencing of bacteria with rrn-lacking chromosome and rrn-plasmid.</title>
        <authorList>
            <person name="Anda M."/>
            <person name="Iwasaki W."/>
        </authorList>
    </citation>
    <scope>NUCLEOTIDE SEQUENCE [LARGE SCALE GENOMIC DNA]</scope>
    <source>
        <strain evidence="1 2">DSM 100852</strain>
    </source>
</reference>
<evidence type="ECO:0000313" key="2">
    <source>
        <dbReference type="Proteomes" id="UP001348817"/>
    </source>
</evidence>
<organism evidence="1 2">
    <name type="scientific">Fulvitalea axinellae</name>
    <dbReference type="NCBI Taxonomy" id="1182444"/>
    <lineage>
        <taxon>Bacteria</taxon>
        <taxon>Pseudomonadati</taxon>
        <taxon>Bacteroidota</taxon>
        <taxon>Cytophagia</taxon>
        <taxon>Cytophagales</taxon>
        <taxon>Persicobacteraceae</taxon>
        <taxon>Fulvitalea</taxon>
    </lineage>
</organism>
<dbReference type="AlphaFoldDB" id="A0AAU9CEK9"/>
<name>A0AAU9CEK9_9BACT</name>
<dbReference type="EMBL" id="AP025314">
    <property type="protein sequence ID" value="BDD07775.1"/>
    <property type="molecule type" value="Genomic_DNA"/>
</dbReference>
<keyword evidence="2" id="KW-1185">Reference proteome</keyword>
<sequence length="294" mass="33509">MVRRFLSILAILSIGCKQTSSTSTSEASTLDRKSGRRLVEIRELPSSEEVPAVAVGKRHRYVNPYHYGELSKYYDPKQVDFSSEYYKIQNSLFTDLETDVFDSVASYDFSGIWKRGYSQEGVIGVNYRRIEISISDVVKDKANPMKYFVYGVSEVADNRCDFSGELELLNGYSLRESDVENVMQGVVFGRYTFREDSAQNHPGLFSGIVESGFLIDHQDGKVKLDTLSIDADGYANNNFVGTWTGYDAGKAKKCIWGEYRLPFTFDFDIGDGEMIVNKKYRKYGWGYYDEVYSE</sequence>
<evidence type="ECO:0000313" key="1">
    <source>
        <dbReference type="EMBL" id="BDD07775.1"/>
    </source>
</evidence>
<dbReference type="RefSeq" id="WP_338393080.1">
    <property type="nucleotide sequence ID" value="NZ_AP025314.1"/>
</dbReference>
<evidence type="ECO:0008006" key="3">
    <source>
        <dbReference type="Google" id="ProtNLM"/>
    </source>
</evidence>
<dbReference type="PROSITE" id="PS51257">
    <property type="entry name" value="PROKAR_LIPOPROTEIN"/>
    <property type="match status" value="1"/>
</dbReference>
<dbReference type="KEGG" id="fax:FUAX_02070"/>
<dbReference type="Proteomes" id="UP001348817">
    <property type="component" value="Chromosome"/>
</dbReference>
<proteinExistence type="predicted"/>